<accession>A0AAU9E7F5</accession>
<dbReference type="InterPro" id="IPR006062">
    <property type="entry name" value="His_biosynth"/>
</dbReference>
<evidence type="ECO:0000256" key="8">
    <source>
        <dbReference type="ARBA" id="ARBA00022605"/>
    </source>
</evidence>
<keyword evidence="7 12" id="KW-0963">Cytoplasm</keyword>
<name>A0AAU9E7F5_9FIRM</name>
<feature type="active site" description="Proton acceptor" evidence="12">
    <location>
        <position position="8"/>
    </location>
</feature>
<evidence type="ECO:0000256" key="4">
    <source>
        <dbReference type="ARBA" id="ARBA00009667"/>
    </source>
</evidence>
<keyword evidence="10 12" id="KW-0413">Isomerase</keyword>
<evidence type="ECO:0000256" key="13">
    <source>
        <dbReference type="RuleBase" id="RU003657"/>
    </source>
</evidence>
<evidence type="ECO:0000256" key="5">
    <source>
        <dbReference type="ARBA" id="ARBA00012550"/>
    </source>
</evidence>
<dbReference type="InterPro" id="IPR023016">
    <property type="entry name" value="HisA/PriA"/>
</dbReference>
<comment type="catalytic activity">
    <reaction evidence="1 12 14">
        <text>1-(5-phospho-beta-D-ribosyl)-5-[(5-phospho-beta-D-ribosylamino)methylideneamino]imidazole-4-carboxamide = 5-[(5-phospho-1-deoxy-D-ribulos-1-ylimino)methylamino]-1-(5-phospho-beta-D-ribosyl)imidazole-4-carboxamide</text>
        <dbReference type="Rhea" id="RHEA:15469"/>
        <dbReference type="ChEBI" id="CHEBI:58435"/>
        <dbReference type="ChEBI" id="CHEBI:58525"/>
        <dbReference type="EC" id="5.3.1.16"/>
    </reaction>
</comment>
<reference evidence="15 16" key="1">
    <citation type="submission" date="2023-08" db="EMBL/GenBank/DDBJ databases">
        <title>Helicovermis profunda gen. nov., sp. nov., a novel mesophilic, fermentative bacterium within the Bacillota from a deep-sea hydrothermal vent chimney.</title>
        <authorList>
            <person name="Miyazaki U."/>
            <person name="Mizutani D."/>
            <person name="Hashimoto Y."/>
            <person name="Tame A."/>
            <person name="Sawayama S."/>
            <person name="Miyazaki J."/>
            <person name="Takai K."/>
            <person name="Nakagawa S."/>
        </authorList>
    </citation>
    <scope>NUCLEOTIDE SEQUENCE [LARGE SCALE GENOMIC DNA]</scope>
    <source>
        <strain evidence="15 16">S502</strain>
    </source>
</reference>
<keyword evidence="8 12" id="KW-0028">Amino-acid biosynthesis</keyword>
<dbReference type="HAMAP" id="MF_01014">
    <property type="entry name" value="HisA"/>
    <property type="match status" value="1"/>
</dbReference>
<evidence type="ECO:0000256" key="14">
    <source>
        <dbReference type="RuleBase" id="RU003658"/>
    </source>
</evidence>
<evidence type="ECO:0000256" key="10">
    <source>
        <dbReference type="ARBA" id="ARBA00023235"/>
    </source>
</evidence>
<proteinExistence type="inferred from homology"/>
<dbReference type="KEGG" id="hprf:HLPR_09130"/>
<dbReference type="InterPro" id="IPR013785">
    <property type="entry name" value="Aldolase_TIM"/>
</dbReference>
<evidence type="ECO:0000256" key="7">
    <source>
        <dbReference type="ARBA" id="ARBA00022490"/>
    </source>
</evidence>
<dbReference type="InterPro" id="IPR006063">
    <property type="entry name" value="HisA_bact_arch"/>
</dbReference>
<dbReference type="Gene3D" id="3.20.20.70">
    <property type="entry name" value="Aldolase class I"/>
    <property type="match status" value="1"/>
</dbReference>
<dbReference type="SUPFAM" id="SSF51366">
    <property type="entry name" value="Ribulose-phoshate binding barrel"/>
    <property type="match status" value="1"/>
</dbReference>
<comment type="pathway">
    <text evidence="3 12 14">Amino-acid biosynthesis; L-histidine biosynthesis; L-histidine from 5-phospho-alpha-D-ribose 1-diphosphate: step 4/9.</text>
</comment>
<comment type="subcellular location">
    <subcellularLocation>
        <location evidence="2 12 14">Cytoplasm</location>
    </subcellularLocation>
</comment>
<dbReference type="FunFam" id="3.20.20.70:FF:000009">
    <property type="entry name" value="1-(5-phosphoribosyl)-5-[(5-phosphoribosylamino)methylideneamino] imidazole-4-carboxamide isomerase"/>
    <property type="match status" value="1"/>
</dbReference>
<evidence type="ECO:0000313" key="15">
    <source>
        <dbReference type="EMBL" id="BEP28582.1"/>
    </source>
</evidence>
<dbReference type="AlphaFoldDB" id="A0AAU9E7F5"/>
<evidence type="ECO:0000256" key="1">
    <source>
        <dbReference type="ARBA" id="ARBA00000901"/>
    </source>
</evidence>
<keyword evidence="16" id="KW-1185">Reference proteome</keyword>
<protein>
    <recommendedName>
        <fullName evidence="6 12">1-(5-phosphoribosyl)-5-[(5-phosphoribosylamino)methylideneamino] imidazole-4-carboxamide isomerase</fullName>
        <ecNumber evidence="5 12">5.3.1.16</ecNumber>
    </recommendedName>
    <alternativeName>
        <fullName evidence="11 12">Phosphoribosylformimino-5-aminoimidazole carboxamide ribotide isomerase</fullName>
    </alternativeName>
</protein>
<evidence type="ECO:0000256" key="3">
    <source>
        <dbReference type="ARBA" id="ARBA00005133"/>
    </source>
</evidence>
<dbReference type="PANTHER" id="PTHR43090">
    <property type="entry name" value="1-(5-PHOSPHORIBOSYL)-5-[(5-PHOSPHORIBOSYLAMINO)METHYLIDENEAMINO] IMIDAZOLE-4-CARBOXAMIDE ISOMERASE"/>
    <property type="match status" value="1"/>
</dbReference>
<dbReference type="InterPro" id="IPR044524">
    <property type="entry name" value="Isoase_HisA-like"/>
</dbReference>
<gene>
    <name evidence="12 15" type="primary">hisA</name>
    <name evidence="15" type="ORF">HLPR_09130</name>
</gene>
<evidence type="ECO:0000256" key="2">
    <source>
        <dbReference type="ARBA" id="ARBA00004496"/>
    </source>
</evidence>
<dbReference type="NCBIfam" id="TIGR00007">
    <property type="entry name" value="1-(5-phosphoribosyl)-5-[(5-phosphoribosylamino)methylideneamino]imidazole-4-carboxamide isomerase"/>
    <property type="match status" value="1"/>
</dbReference>
<evidence type="ECO:0000313" key="16">
    <source>
        <dbReference type="Proteomes" id="UP001321786"/>
    </source>
</evidence>
<dbReference type="GO" id="GO:0000105">
    <property type="term" value="P:L-histidine biosynthetic process"/>
    <property type="evidence" value="ECO:0007669"/>
    <property type="project" value="UniProtKB-UniRule"/>
</dbReference>
<organism evidence="15 16">
    <name type="scientific">Helicovermis profundi</name>
    <dbReference type="NCBI Taxonomy" id="3065157"/>
    <lineage>
        <taxon>Bacteria</taxon>
        <taxon>Bacillati</taxon>
        <taxon>Bacillota</taxon>
        <taxon>Clostridia</taxon>
        <taxon>Helicovermis</taxon>
    </lineage>
</organism>
<keyword evidence="9 12" id="KW-0368">Histidine biosynthesis</keyword>
<dbReference type="GO" id="GO:0000162">
    <property type="term" value="P:L-tryptophan biosynthetic process"/>
    <property type="evidence" value="ECO:0007669"/>
    <property type="project" value="TreeGrafter"/>
</dbReference>
<evidence type="ECO:0000256" key="6">
    <source>
        <dbReference type="ARBA" id="ARBA00018464"/>
    </source>
</evidence>
<dbReference type="Pfam" id="PF00977">
    <property type="entry name" value="His_biosynth"/>
    <property type="match status" value="1"/>
</dbReference>
<evidence type="ECO:0000256" key="12">
    <source>
        <dbReference type="HAMAP-Rule" id="MF_01014"/>
    </source>
</evidence>
<evidence type="ECO:0000256" key="11">
    <source>
        <dbReference type="ARBA" id="ARBA00030547"/>
    </source>
</evidence>
<dbReference type="EC" id="5.3.1.16" evidence="5 12"/>
<dbReference type="PANTHER" id="PTHR43090:SF2">
    <property type="entry name" value="1-(5-PHOSPHORIBOSYL)-5-[(5-PHOSPHORIBOSYLAMINO)METHYLIDENEAMINO] IMIDAZOLE-4-CARBOXAMIDE ISOMERASE"/>
    <property type="match status" value="1"/>
</dbReference>
<comment type="similarity">
    <text evidence="4 12 13">Belongs to the HisA/HisF family.</text>
</comment>
<dbReference type="GO" id="GO:0003949">
    <property type="term" value="F:1-(5-phosphoribosyl)-5-[(5-phosphoribosylamino)methylideneamino]imidazole-4-carboxamide isomerase activity"/>
    <property type="evidence" value="ECO:0007669"/>
    <property type="project" value="UniProtKB-UniRule"/>
</dbReference>
<dbReference type="Proteomes" id="UP001321786">
    <property type="component" value="Chromosome"/>
</dbReference>
<dbReference type="InterPro" id="IPR011060">
    <property type="entry name" value="RibuloseP-bd_barrel"/>
</dbReference>
<dbReference type="CDD" id="cd04732">
    <property type="entry name" value="HisA"/>
    <property type="match status" value="1"/>
</dbReference>
<dbReference type="GO" id="GO:0005737">
    <property type="term" value="C:cytoplasm"/>
    <property type="evidence" value="ECO:0007669"/>
    <property type="project" value="UniProtKB-SubCell"/>
</dbReference>
<dbReference type="EMBL" id="AP028654">
    <property type="protein sequence ID" value="BEP28582.1"/>
    <property type="molecule type" value="Genomic_DNA"/>
</dbReference>
<feature type="active site" description="Proton donor" evidence="12">
    <location>
        <position position="128"/>
    </location>
</feature>
<sequence>MIIFPAIDITNGECVRLFQGDIDKKTVYYKSPYEAFEFWKNKGSKFLHIVNLDGALNKENKNLNFIKDLNSKYSMEFQIGGGIRTYENAENLIKLGFNVILGTIAIENPKLLKKLVKDYPENIIVSVDCLDDFVTTNGWIESSSLKVKDFIKYLEDIGVQRILYTDISKDGALEGPNFEIIEYISKNYKIKLIASGGISSSSDILKLNELGVYSAIIGKAFYENIIDFNTVLEMIK</sequence>
<evidence type="ECO:0000256" key="9">
    <source>
        <dbReference type="ARBA" id="ARBA00023102"/>
    </source>
</evidence>
<dbReference type="RefSeq" id="WP_338536895.1">
    <property type="nucleotide sequence ID" value="NZ_AP028654.1"/>
</dbReference>